<comment type="similarity">
    <text evidence="3">Belongs to the peptidase S51 family.</text>
</comment>
<comment type="catalytic activity">
    <reaction evidence="1">
        <text>[L-4-(L-arginin-2-N-yl)aspartate](n) + H2O = [L-4-(L-arginin-2-N-yl)aspartate](n-1) + L-4-(L-arginin-2-N-yl)aspartate</text>
        <dbReference type="Rhea" id="RHEA:12845"/>
        <dbReference type="Rhea" id="RHEA-COMP:13728"/>
        <dbReference type="Rhea" id="RHEA-COMP:13734"/>
        <dbReference type="ChEBI" id="CHEBI:15377"/>
        <dbReference type="ChEBI" id="CHEBI:137986"/>
        <dbReference type="ChEBI" id="CHEBI:137991"/>
        <dbReference type="EC" id="3.4.15.6"/>
    </reaction>
</comment>
<feature type="active site" description="Charge relay system" evidence="9">
    <location>
        <position position="201"/>
    </location>
</feature>
<comment type="function">
    <text evidence="2">Exopeptidase that catalyzes the hydrolytic cleavage of multi-L-arginyl-poly-L-aspartic acid (cyanophycin; a water-insoluble reserve polymer) into aspartate-arginine dipeptides.</text>
</comment>
<evidence type="ECO:0000256" key="6">
    <source>
        <dbReference type="ARBA" id="ARBA00022670"/>
    </source>
</evidence>
<protein>
    <recommendedName>
        <fullName evidence="5">Cyanophycinase</fullName>
        <ecNumber evidence="4">3.4.15.6</ecNumber>
    </recommendedName>
</protein>
<evidence type="ECO:0000256" key="7">
    <source>
        <dbReference type="ARBA" id="ARBA00022801"/>
    </source>
</evidence>
<dbReference type="GO" id="GO:0008241">
    <property type="term" value="F:peptidyl-dipeptidase activity"/>
    <property type="evidence" value="ECO:0007669"/>
    <property type="project" value="UniProtKB-EC"/>
</dbReference>
<dbReference type="EMBL" id="MFTT01000021">
    <property type="protein sequence ID" value="OGI69699.1"/>
    <property type="molecule type" value="Genomic_DNA"/>
</dbReference>
<dbReference type="PIRSF" id="PIRSF032067">
    <property type="entry name" value="Cyanophycinase"/>
    <property type="match status" value="1"/>
</dbReference>
<gene>
    <name evidence="10" type="ORF">A2824_03220</name>
</gene>
<dbReference type="EC" id="3.4.15.6" evidence="4"/>
<dbReference type="Pfam" id="PF03575">
    <property type="entry name" value="Peptidase_S51"/>
    <property type="match status" value="1"/>
</dbReference>
<dbReference type="AlphaFoldDB" id="A0A1F6VJF1"/>
<evidence type="ECO:0000256" key="5">
    <source>
        <dbReference type="ARBA" id="ARBA00015719"/>
    </source>
</evidence>
<keyword evidence="6" id="KW-0645">Protease</keyword>
<evidence type="ECO:0000256" key="8">
    <source>
        <dbReference type="ARBA" id="ARBA00022825"/>
    </source>
</evidence>
<dbReference type="InterPro" id="IPR005320">
    <property type="entry name" value="Peptidase_S51"/>
</dbReference>
<name>A0A1F6VJF1_9BACT</name>
<evidence type="ECO:0000256" key="2">
    <source>
        <dbReference type="ARBA" id="ARBA00002039"/>
    </source>
</evidence>
<evidence type="ECO:0000256" key="3">
    <source>
        <dbReference type="ARBA" id="ARBA00006534"/>
    </source>
</evidence>
<feature type="active site" description="Charge relay system" evidence="9">
    <location>
        <position position="174"/>
    </location>
</feature>
<organism evidence="10 11">
    <name type="scientific">Candidatus Nomurabacteria bacterium RIFCSPHIGHO2_01_FULL_42_16</name>
    <dbReference type="NCBI Taxonomy" id="1801743"/>
    <lineage>
        <taxon>Bacteria</taxon>
        <taxon>Candidatus Nomuraibacteriota</taxon>
    </lineage>
</organism>
<proteinExistence type="inferred from homology"/>
<keyword evidence="7" id="KW-0378">Hydrolase</keyword>
<dbReference type="CDD" id="cd03145">
    <property type="entry name" value="GAT1_cyanophycinase"/>
    <property type="match status" value="1"/>
</dbReference>
<keyword evidence="8" id="KW-0720">Serine protease</keyword>
<reference evidence="10 11" key="1">
    <citation type="journal article" date="2016" name="Nat. Commun.">
        <title>Thousands of microbial genomes shed light on interconnected biogeochemical processes in an aquifer system.</title>
        <authorList>
            <person name="Anantharaman K."/>
            <person name="Brown C.T."/>
            <person name="Hug L.A."/>
            <person name="Sharon I."/>
            <person name="Castelle C.J."/>
            <person name="Probst A.J."/>
            <person name="Thomas B.C."/>
            <person name="Singh A."/>
            <person name="Wilkins M.J."/>
            <person name="Karaoz U."/>
            <person name="Brodie E.L."/>
            <person name="Williams K.H."/>
            <person name="Hubbard S.S."/>
            <person name="Banfield J.F."/>
        </authorList>
    </citation>
    <scope>NUCLEOTIDE SEQUENCE [LARGE SCALE GENOMIC DNA]</scope>
</reference>
<evidence type="ECO:0000256" key="9">
    <source>
        <dbReference type="PIRSR" id="PIRSR032067-1"/>
    </source>
</evidence>
<comment type="caution">
    <text evidence="10">The sequence shown here is derived from an EMBL/GenBank/DDBJ whole genome shotgun (WGS) entry which is preliminary data.</text>
</comment>
<evidence type="ECO:0000256" key="1">
    <source>
        <dbReference type="ARBA" id="ARBA00001092"/>
    </source>
</evidence>
<dbReference type="SUPFAM" id="SSF52317">
    <property type="entry name" value="Class I glutamine amidotransferase-like"/>
    <property type="match status" value="1"/>
</dbReference>
<sequence>MNKPKGKLIAIGGNINMKISNADNILRRIVRETNIDSPRIEIIPTASGSPEKAAAEYRMAFRRLGSDARVLPIAGRRDAKNKNFLLSLEKADGIMFTGGNQRRLVRIFNNTEFLEILKSRYKEGNFLIAGTSAGAMAMPHVMIIGGRSAKGLQKGEVKMGLGFSFTQGLIIDSHFDKRGRFGRLISALAENPSLIGIGLSEDTGVIITSGYDLEVIGSGTVFIFDGHQIGRNYFSILRKGRLISVENIITHVLSAGDRYDL</sequence>
<dbReference type="PANTHER" id="PTHR36175:SF1">
    <property type="entry name" value="CYANOPHYCINASE"/>
    <property type="match status" value="1"/>
</dbReference>
<accession>A0A1F6VJF1</accession>
<dbReference type="STRING" id="1801743.A2824_03220"/>
<dbReference type="NCBIfam" id="TIGR02069">
    <property type="entry name" value="cyanophycinase"/>
    <property type="match status" value="1"/>
</dbReference>
<evidence type="ECO:0000313" key="10">
    <source>
        <dbReference type="EMBL" id="OGI69699.1"/>
    </source>
</evidence>
<evidence type="ECO:0000313" key="11">
    <source>
        <dbReference type="Proteomes" id="UP000178059"/>
    </source>
</evidence>
<dbReference type="InterPro" id="IPR011811">
    <property type="entry name" value="Peptidase_S51_cyanophycinase"/>
</dbReference>
<evidence type="ECO:0000256" key="4">
    <source>
        <dbReference type="ARBA" id="ARBA00013115"/>
    </source>
</evidence>
<dbReference type="InterPro" id="IPR029062">
    <property type="entry name" value="Class_I_gatase-like"/>
</dbReference>
<feature type="active site" description="Charge relay system" evidence="9">
    <location>
        <position position="132"/>
    </location>
</feature>
<dbReference type="PANTHER" id="PTHR36175">
    <property type="entry name" value="CYANOPHYCINASE"/>
    <property type="match status" value="1"/>
</dbReference>
<dbReference type="Gene3D" id="3.40.50.880">
    <property type="match status" value="1"/>
</dbReference>
<dbReference type="Proteomes" id="UP000178059">
    <property type="component" value="Unassembled WGS sequence"/>
</dbReference>
<dbReference type="GO" id="GO:0008236">
    <property type="term" value="F:serine-type peptidase activity"/>
    <property type="evidence" value="ECO:0007669"/>
    <property type="project" value="UniProtKB-KW"/>
</dbReference>
<dbReference type="GO" id="GO:0006508">
    <property type="term" value="P:proteolysis"/>
    <property type="evidence" value="ECO:0007669"/>
    <property type="project" value="UniProtKB-KW"/>
</dbReference>